<keyword evidence="3" id="KW-1185">Reference proteome</keyword>
<keyword evidence="1" id="KW-1133">Transmembrane helix</keyword>
<keyword evidence="1" id="KW-0812">Transmembrane</keyword>
<name>A0A371JB73_9FIRM</name>
<evidence type="ECO:0000313" key="2">
    <source>
        <dbReference type="EMBL" id="RDY30021.1"/>
    </source>
</evidence>
<accession>A0A371JB73</accession>
<comment type="caution">
    <text evidence="2">The sequence shown here is derived from an EMBL/GenBank/DDBJ whole genome shotgun (WGS) entry which is preliminary data.</text>
</comment>
<protein>
    <submittedName>
        <fullName evidence="2">ABC-2 transporter permease</fullName>
    </submittedName>
</protein>
<organism evidence="2 3">
    <name type="scientific">Lachnotalea glycerini</name>
    <dbReference type="NCBI Taxonomy" id="1763509"/>
    <lineage>
        <taxon>Bacteria</taxon>
        <taxon>Bacillati</taxon>
        <taxon>Bacillota</taxon>
        <taxon>Clostridia</taxon>
        <taxon>Lachnospirales</taxon>
        <taxon>Lachnospiraceae</taxon>
        <taxon>Lachnotalea</taxon>
    </lineage>
</organism>
<feature type="transmembrane region" description="Helical" evidence="1">
    <location>
        <begin position="115"/>
        <end position="134"/>
    </location>
</feature>
<feature type="transmembrane region" description="Helical" evidence="1">
    <location>
        <begin position="78"/>
        <end position="103"/>
    </location>
</feature>
<evidence type="ECO:0000256" key="1">
    <source>
        <dbReference type="SAM" id="Phobius"/>
    </source>
</evidence>
<dbReference type="RefSeq" id="WP_094377456.1">
    <property type="nucleotide sequence ID" value="NZ_NOKA02000052.1"/>
</dbReference>
<dbReference type="EMBL" id="NOKA02000052">
    <property type="protein sequence ID" value="RDY30021.1"/>
    <property type="molecule type" value="Genomic_DNA"/>
</dbReference>
<feature type="transmembrane region" description="Helical" evidence="1">
    <location>
        <begin position="39"/>
        <end position="57"/>
    </location>
</feature>
<dbReference type="Proteomes" id="UP000216411">
    <property type="component" value="Unassembled WGS sequence"/>
</dbReference>
<proteinExistence type="predicted"/>
<dbReference type="Pfam" id="PF13346">
    <property type="entry name" value="ABC2_membrane_5"/>
    <property type="match status" value="1"/>
</dbReference>
<reference evidence="2 3" key="1">
    <citation type="journal article" date="2017" name="Genome Announc.">
        <title>Draft Genome Sequence of a Sporulating and Motile Strain of Lachnotalea glycerini Isolated from Water in Quebec City, Canada.</title>
        <authorList>
            <person name="Maheux A.F."/>
            <person name="Boudreau D.K."/>
            <person name="Berube E."/>
            <person name="Boissinot M."/>
            <person name="Raymond F."/>
            <person name="Brodeur S."/>
            <person name="Corbeil J."/>
            <person name="Isabel S."/>
            <person name="Omar R.F."/>
            <person name="Bergeron M.G."/>
        </authorList>
    </citation>
    <scope>NUCLEOTIDE SEQUENCE [LARGE SCALE GENOMIC DNA]</scope>
    <source>
        <strain evidence="2 3">CCRI-19302</strain>
    </source>
</reference>
<dbReference type="OrthoDB" id="1655186at2"/>
<feature type="transmembrane region" description="Helical" evidence="1">
    <location>
        <begin position="169"/>
        <end position="188"/>
    </location>
</feature>
<feature type="transmembrane region" description="Helical" evidence="1">
    <location>
        <begin position="16"/>
        <end position="33"/>
    </location>
</feature>
<dbReference type="InterPro" id="IPR025699">
    <property type="entry name" value="ABC2_memb-like"/>
</dbReference>
<feature type="transmembrane region" description="Helical" evidence="1">
    <location>
        <begin position="143"/>
        <end position="163"/>
    </location>
</feature>
<sequence>MNALVLKEWYQIRHTMKNFIIMILILAVVFGYSHNSSTFLWVVELLCFSTIITVFNMDEKSGWNKYERVLQISVSKKVWSKYIFMVYCVLAGAIIGIMGGLIMDRNSYEVIIGNLLPAVMISILLGSVMIPLIYKYGTEKMRILFIGILLATMLGVSAAIQVFINLNLIFVILYIMPIVSILLMILSVKISIRIYQKKEF</sequence>
<evidence type="ECO:0000313" key="3">
    <source>
        <dbReference type="Proteomes" id="UP000216411"/>
    </source>
</evidence>
<dbReference type="AlphaFoldDB" id="A0A371JB73"/>
<keyword evidence="1" id="KW-0472">Membrane</keyword>
<gene>
    <name evidence="2" type="ORF">CG710_016945</name>
</gene>